<dbReference type="AlphaFoldDB" id="A0A182QK33"/>
<protein>
    <submittedName>
        <fullName evidence="3">Uncharacterized protein</fullName>
    </submittedName>
</protein>
<feature type="compositionally biased region" description="Polar residues" evidence="1">
    <location>
        <begin position="109"/>
        <end position="156"/>
    </location>
</feature>
<feature type="signal peptide" evidence="2">
    <location>
        <begin position="1"/>
        <end position="16"/>
    </location>
</feature>
<evidence type="ECO:0000256" key="1">
    <source>
        <dbReference type="SAM" id="MobiDB-lite"/>
    </source>
</evidence>
<dbReference type="Proteomes" id="UP000075886">
    <property type="component" value="Unassembled WGS sequence"/>
</dbReference>
<dbReference type="EnsemblMetazoa" id="AFAF011856-RA">
    <property type="protein sequence ID" value="AFAF011856-PA"/>
    <property type="gene ID" value="AFAF011856"/>
</dbReference>
<reference evidence="4" key="1">
    <citation type="submission" date="2014-01" db="EMBL/GenBank/DDBJ databases">
        <title>The Genome Sequence of Anopheles farauti FAR1 (V2).</title>
        <authorList>
            <consortium name="The Broad Institute Genomics Platform"/>
            <person name="Neafsey D.E."/>
            <person name="Besansky N."/>
            <person name="Howell P."/>
            <person name="Walton C."/>
            <person name="Young S.K."/>
            <person name="Zeng Q."/>
            <person name="Gargeya S."/>
            <person name="Fitzgerald M."/>
            <person name="Haas B."/>
            <person name="Abouelleil A."/>
            <person name="Allen A.W."/>
            <person name="Alvarado L."/>
            <person name="Arachchi H.M."/>
            <person name="Berlin A.M."/>
            <person name="Chapman S.B."/>
            <person name="Gainer-Dewar J."/>
            <person name="Goldberg J."/>
            <person name="Griggs A."/>
            <person name="Gujja S."/>
            <person name="Hansen M."/>
            <person name="Howarth C."/>
            <person name="Imamovic A."/>
            <person name="Ireland A."/>
            <person name="Larimer J."/>
            <person name="McCowan C."/>
            <person name="Murphy C."/>
            <person name="Pearson M."/>
            <person name="Poon T.W."/>
            <person name="Priest M."/>
            <person name="Roberts A."/>
            <person name="Saif S."/>
            <person name="Shea T."/>
            <person name="Sisk P."/>
            <person name="Sykes S."/>
            <person name="Wortman J."/>
            <person name="Nusbaum C."/>
            <person name="Birren B."/>
        </authorList>
    </citation>
    <scope>NUCLEOTIDE SEQUENCE [LARGE SCALE GENOMIC DNA]</scope>
    <source>
        <strain evidence="4">FAR1</strain>
    </source>
</reference>
<dbReference type="EMBL" id="AXCN02000443">
    <property type="status" value="NOT_ANNOTATED_CDS"/>
    <property type="molecule type" value="Genomic_DNA"/>
</dbReference>
<feature type="compositionally biased region" description="Polar residues" evidence="1">
    <location>
        <begin position="165"/>
        <end position="174"/>
    </location>
</feature>
<feature type="region of interest" description="Disordered" evidence="1">
    <location>
        <begin position="95"/>
        <end position="226"/>
    </location>
</feature>
<evidence type="ECO:0000256" key="2">
    <source>
        <dbReference type="SAM" id="SignalP"/>
    </source>
</evidence>
<name>A0A182QK33_9DIPT</name>
<evidence type="ECO:0000313" key="3">
    <source>
        <dbReference type="EnsemblMetazoa" id="AFAF011856-PA"/>
    </source>
</evidence>
<accession>A0A182QK33</accession>
<feature type="chain" id="PRO_5008133000" evidence="2">
    <location>
        <begin position="17"/>
        <end position="276"/>
    </location>
</feature>
<organism evidence="3 4">
    <name type="scientific">Anopheles farauti</name>
    <dbReference type="NCBI Taxonomy" id="69004"/>
    <lineage>
        <taxon>Eukaryota</taxon>
        <taxon>Metazoa</taxon>
        <taxon>Ecdysozoa</taxon>
        <taxon>Arthropoda</taxon>
        <taxon>Hexapoda</taxon>
        <taxon>Insecta</taxon>
        <taxon>Pterygota</taxon>
        <taxon>Neoptera</taxon>
        <taxon>Endopterygota</taxon>
        <taxon>Diptera</taxon>
        <taxon>Nematocera</taxon>
        <taxon>Culicoidea</taxon>
        <taxon>Culicidae</taxon>
        <taxon>Anophelinae</taxon>
        <taxon>Anopheles</taxon>
    </lineage>
</organism>
<sequence length="276" mass="27512">MLCAINIICLLHLVHSRLDTCPAAPVFPSLPGDRSTIRLPIAGSSAPTTPTAAAGPVALRRTSLGSSHNLSSFGMSVNSSNKPVRTTHIGTLAATGRQHTTGERIPVATNGTTGSSRQSKTIPNRTGSTAAPTNGTGLSPSKLNGLNGTTKRTANGGSVIRPPSSFGSSNNLVSVETLKSKSAPATPLSSNGGNHLVAAAGGSESQTTNGEVSTSSSSESDSDKDTVVNGATILGSLKLIPTNGVPNGGQAVGCSELASTATNNSNNNAVNGIVGH</sequence>
<dbReference type="VEuPathDB" id="VectorBase:AFAF011856"/>
<keyword evidence="4" id="KW-1185">Reference proteome</keyword>
<reference evidence="3" key="2">
    <citation type="submission" date="2020-05" db="UniProtKB">
        <authorList>
            <consortium name="EnsemblMetazoa"/>
        </authorList>
    </citation>
    <scope>IDENTIFICATION</scope>
    <source>
        <strain evidence="3">FAR1</strain>
    </source>
</reference>
<keyword evidence="2" id="KW-0732">Signal</keyword>
<evidence type="ECO:0000313" key="4">
    <source>
        <dbReference type="Proteomes" id="UP000075886"/>
    </source>
</evidence>
<proteinExistence type="predicted"/>